<dbReference type="OrthoDB" id="3171327at2"/>
<name>A0A4R4YI57_9ACTN</name>
<keyword evidence="3" id="KW-0378">Hydrolase</keyword>
<dbReference type="PANTHER" id="PTHR22935:SF95">
    <property type="entry name" value="BETA-LACTAMASE-LIKE 1-RELATED"/>
    <property type="match status" value="1"/>
</dbReference>
<reference evidence="3 4" key="1">
    <citation type="submission" date="2019-03" db="EMBL/GenBank/DDBJ databases">
        <title>Draft genome sequences of novel Actinobacteria.</title>
        <authorList>
            <person name="Sahin N."/>
            <person name="Ay H."/>
            <person name="Saygin H."/>
        </authorList>
    </citation>
    <scope>NUCLEOTIDE SEQUENCE [LARGE SCALE GENOMIC DNA]</scope>
    <source>
        <strain evidence="3 4">CH32</strain>
    </source>
</reference>
<dbReference type="Gene3D" id="3.40.710.10">
    <property type="entry name" value="DD-peptidase/beta-lactamase superfamily"/>
    <property type="match status" value="1"/>
</dbReference>
<evidence type="ECO:0000256" key="1">
    <source>
        <dbReference type="ARBA" id="ARBA00038473"/>
    </source>
</evidence>
<dbReference type="EMBL" id="SMKQ01000110">
    <property type="protein sequence ID" value="TDD43649.1"/>
    <property type="molecule type" value="Genomic_DNA"/>
</dbReference>
<organism evidence="3 4">
    <name type="scientific">Nonomuraea terrae</name>
    <dbReference type="NCBI Taxonomy" id="2530383"/>
    <lineage>
        <taxon>Bacteria</taxon>
        <taxon>Bacillati</taxon>
        <taxon>Actinomycetota</taxon>
        <taxon>Actinomycetes</taxon>
        <taxon>Streptosporangiales</taxon>
        <taxon>Streptosporangiaceae</taxon>
        <taxon>Nonomuraea</taxon>
    </lineage>
</organism>
<dbReference type="Pfam" id="PF00144">
    <property type="entry name" value="Beta-lactamase"/>
    <property type="match status" value="1"/>
</dbReference>
<evidence type="ECO:0000313" key="3">
    <source>
        <dbReference type="EMBL" id="TDD43649.1"/>
    </source>
</evidence>
<comment type="similarity">
    <text evidence="1">Belongs to the beta-lactamase family.</text>
</comment>
<evidence type="ECO:0000259" key="2">
    <source>
        <dbReference type="Pfam" id="PF00144"/>
    </source>
</evidence>
<keyword evidence="4" id="KW-1185">Reference proteome</keyword>
<dbReference type="Proteomes" id="UP000295302">
    <property type="component" value="Unassembled WGS sequence"/>
</dbReference>
<dbReference type="SUPFAM" id="SSF56601">
    <property type="entry name" value="beta-lactamase/transpeptidase-like"/>
    <property type="match status" value="1"/>
</dbReference>
<gene>
    <name evidence="3" type="ORF">E1286_28525</name>
</gene>
<dbReference type="PANTHER" id="PTHR22935">
    <property type="entry name" value="PENICILLIN-BINDING PROTEIN"/>
    <property type="match status" value="1"/>
</dbReference>
<evidence type="ECO:0000313" key="4">
    <source>
        <dbReference type="Proteomes" id="UP000295302"/>
    </source>
</evidence>
<accession>A0A4R4YI57</accession>
<sequence>MTNPVDELVRRTAERLAARRKGAVVVGAAHGDLTATYGADPGTLFEIGSITKTFTSLALARLVVRGELTLGRPLRDLLPAAVPRRDGHDIELVHLACHTSGLPRLPKGLMPRALWQTADPYAGCTEAVLLDGLARTRLRSTPGRRFRYSNLGAGLLGLALARHAGVGYDELIQAEICRPLGLTDTRVTLTGEHASRLAPGHSAFGRPRPGWRLAALAGAGGLHSTVPDLLRLARATFGEAPEELVKAIALSRGTGHRLGRASTAHPGWLSMTRAGDREGPRLLFHNGGTGGYRSLLAVIPERRAAVAVLSADARAVDRPGLGLLAQMVSS</sequence>
<dbReference type="InterPro" id="IPR012338">
    <property type="entry name" value="Beta-lactam/transpept-like"/>
</dbReference>
<dbReference type="InterPro" id="IPR001466">
    <property type="entry name" value="Beta-lactam-related"/>
</dbReference>
<dbReference type="RefSeq" id="WP_132617292.1">
    <property type="nucleotide sequence ID" value="NZ_SMKQ01000110.1"/>
</dbReference>
<dbReference type="AlphaFoldDB" id="A0A4R4YI57"/>
<dbReference type="InterPro" id="IPR051478">
    <property type="entry name" value="Beta-lactamase-like_AB/R"/>
</dbReference>
<proteinExistence type="inferred from homology"/>
<dbReference type="GO" id="GO:0016787">
    <property type="term" value="F:hydrolase activity"/>
    <property type="evidence" value="ECO:0007669"/>
    <property type="project" value="UniProtKB-KW"/>
</dbReference>
<protein>
    <submittedName>
        <fullName evidence="3">Class A beta-lactamase-related serine hydrolase</fullName>
    </submittedName>
</protein>
<comment type="caution">
    <text evidence="3">The sequence shown here is derived from an EMBL/GenBank/DDBJ whole genome shotgun (WGS) entry which is preliminary data.</text>
</comment>
<feature type="domain" description="Beta-lactamase-related" evidence="2">
    <location>
        <begin position="16"/>
        <end position="314"/>
    </location>
</feature>